<dbReference type="Gene3D" id="3.40.50.300">
    <property type="entry name" value="P-loop containing nucleotide triphosphate hydrolases"/>
    <property type="match status" value="1"/>
</dbReference>
<dbReference type="InterPro" id="IPR027417">
    <property type="entry name" value="P-loop_NTPase"/>
</dbReference>
<dbReference type="SUPFAM" id="SSF52540">
    <property type="entry name" value="P-loop containing nucleoside triphosphate hydrolases"/>
    <property type="match status" value="1"/>
</dbReference>
<accession>A0ABY5SA82</accession>
<gene>
    <name evidence="1" type="ORF">L1F29_30530</name>
</gene>
<evidence type="ECO:0000313" key="2">
    <source>
        <dbReference type="Proteomes" id="UP001057877"/>
    </source>
</evidence>
<dbReference type="RefSeq" id="WP_258385782.1">
    <property type="nucleotide sequence ID" value="NZ_CP091430.1"/>
</dbReference>
<organism evidence="1 2">
    <name type="scientific">Paenibacillus spongiae</name>
    <dbReference type="NCBI Taxonomy" id="2909671"/>
    <lineage>
        <taxon>Bacteria</taxon>
        <taxon>Bacillati</taxon>
        <taxon>Bacillota</taxon>
        <taxon>Bacilli</taxon>
        <taxon>Bacillales</taxon>
        <taxon>Paenibacillaceae</taxon>
        <taxon>Paenibacillus</taxon>
    </lineage>
</organism>
<keyword evidence="2" id="KW-1185">Reference proteome</keyword>
<reference evidence="1" key="1">
    <citation type="submission" date="2022-01" db="EMBL/GenBank/DDBJ databases">
        <title>Paenibacillus spongiae sp. nov., isolated from marine sponge.</title>
        <authorList>
            <person name="Li Z."/>
            <person name="Zhang M."/>
        </authorList>
    </citation>
    <scope>NUCLEOTIDE SEQUENCE</scope>
    <source>
        <strain evidence="1">PHS-Z3</strain>
    </source>
</reference>
<protein>
    <submittedName>
        <fullName evidence="1">AAA family ATPase</fullName>
    </submittedName>
</protein>
<dbReference type="EMBL" id="CP091430">
    <property type="protein sequence ID" value="UVI29695.1"/>
    <property type="molecule type" value="Genomic_DNA"/>
</dbReference>
<dbReference type="Proteomes" id="UP001057877">
    <property type="component" value="Chromosome"/>
</dbReference>
<dbReference type="Pfam" id="PF13238">
    <property type="entry name" value="AAA_18"/>
    <property type="match status" value="1"/>
</dbReference>
<sequence>MFNVCIQCGEYHVEKSIQPINNFEAFAICPHCGHAHRFFRLPLFVVTGASGVGKSTICLALTSKLKDAVVIEGDILWSDSITGNFRELCLRVAKTISLNGKPVVLFGTTIPEEFENCKERRYFSEIHYLALTCDDAVLAERLRARPSWRGFDNEDIINHHLGFNRWNKENINSVTPPMELLNTTNVTVQETAEKVKAWIEDKWKGTLFTNSDHEQ</sequence>
<evidence type="ECO:0000313" key="1">
    <source>
        <dbReference type="EMBL" id="UVI29695.1"/>
    </source>
</evidence>
<name>A0ABY5SA82_9BACL</name>
<proteinExistence type="predicted"/>